<dbReference type="PANTHER" id="PTHR33337">
    <property type="entry name" value="GFA DOMAIN-CONTAINING PROTEIN"/>
    <property type="match status" value="1"/>
</dbReference>
<evidence type="ECO:0000259" key="5">
    <source>
        <dbReference type="PROSITE" id="PS51891"/>
    </source>
</evidence>
<protein>
    <submittedName>
        <fullName evidence="6">GFA family protein</fullName>
    </submittedName>
</protein>
<dbReference type="GO" id="GO:0016846">
    <property type="term" value="F:carbon-sulfur lyase activity"/>
    <property type="evidence" value="ECO:0007669"/>
    <property type="project" value="InterPro"/>
</dbReference>
<dbReference type="RefSeq" id="WP_127706913.1">
    <property type="nucleotide sequence ID" value="NZ_SACO01000003.1"/>
</dbReference>
<organism evidence="6 7">
    <name type="scientific">Novosphingobium umbonatum</name>
    <dbReference type="NCBI Taxonomy" id="1908524"/>
    <lineage>
        <taxon>Bacteria</taxon>
        <taxon>Pseudomonadati</taxon>
        <taxon>Pseudomonadota</taxon>
        <taxon>Alphaproteobacteria</taxon>
        <taxon>Sphingomonadales</taxon>
        <taxon>Sphingomonadaceae</taxon>
        <taxon>Novosphingobium</taxon>
    </lineage>
</organism>
<proteinExistence type="inferred from homology"/>
<evidence type="ECO:0000313" key="6">
    <source>
        <dbReference type="EMBL" id="RVU06226.1"/>
    </source>
</evidence>
<dbReference type="EMBL" id="SACO01000003">
    <property type="protein sequence ID" value="RVU06226.1"/>
    <property type="molecule type" value="Genomic_DNA"/>
</dbReference>
<accession>A0A437N8H3</accession>
<evidence type="ECO:0000256" key="4">
    <source>
        <dbReference type="ARBA" id="ARBA00023239"/>
    </source>
</evidence>
<dbReference type="InterPro" id="IPR011057">
    <property type="entry name" value="Mss4-like_sf"/>
</dbReference>
<dbReference type="SUPFAM" id="SSF51316">
    <property type="entry name" value="Mss4-like"/>
    <property type="match status" value="1"/>
</dbReference>
<dbReference type="GO" id="GO:0046872">
    <property type="term" value="F:metal ion binding"/>
    <property type="evidence" value="ECO:0007669"/>
    <property type="project" value="UniProtKB-KW"/>
</dbReference>
<dbReference type="Proteomes" id="UP000282837">
    <property type="component" value="Unassembled WGS sequence"/>
</dbReference>
<keyword evidence="2" id="KW-0479">Metal-binding</keyword>
<dbReference type="AlphaFoldDB" id="A0A437N8H3"/>
<evidence type="ECO:0000256" key="3">
    <source>
        <dbReference type="ARBA" id="ARBA00022833"/>
    </source>
</evidence>
<reference evidence="6 7" key="1">
    <citation type="submission" date="2019-01" db="EMBL/GenBank/DDBJ databases">
        <authorList>
            <person name="Chen W.-M."/>
        </authorList>
    </citation>
    <scope>NUCLEOTIDE SEQUENCE [LARGE SCALE GENOMIC DNA]</scope>
    <source>
        <strain evidence="6 7">FSY-9</strain>
    </source>
</reference>
<dbReference type="PROSITE" id="PS51891">
    <property type="entry name" value="CENP_V_GFA"/>
    <property type="match status" value="1"/>
</dbReference>
<evidence type="ECO:0000313" key="7">
    <source>
        <dbReference type="Proteomes" id="UP000282837"/>
    </source>
</evidence>
<dbReference type="OrthoDB" id="7186766at2"/>
<dbReference type="InterPro" id="IPR006913">
    <property type="entry name" value="CENP-V/GFA"/>
</dbReference>
<dbReference type="PANTHER" id="PTHR33337:SF40">
    <property type="entry name" value="CENP-V_GFA DOMAIN-CONTAINING PROTEIN-RELATED"/>
    <property type="match status" value="1"/>
</dbReference>
<comment type="similarity">
    <text evidence="1">Belongs to the Gfa family.</text>
</comment>
<comment type="caution">
    <text evidence="6">The sequence shown here is derived from an EMBL/GenBank/DDBJ whole genome shotgun (WGS) entry which is preliminary data.</text>
</comment>
<keyword evidence="4" id="KW-0456">Lyase</keyword>
<keyword evidence="7" id="KW-1185">Reference proteome</keyword>
<gene>
    <name evidence="6" type="ORF">EOE18_05145</name>
</gene>
<evidence type="ECO:0000256" key="1">
    <source>
        <dbReference type="ARBA" id="ARBA00005495"/>
    </source>
</evidence>
<evidence type="ECO:0000256" key="2">
    <source>
        <dbReference type="ARBA" id="ARBA00022723"/>
    </source>
</evidence>
<keyword evidence="3" id="KW-0862">Zinc</keyword>
<sequence length="136" mass="14358">MPHTGQCLCGAVKLTLSGDPLAARMCWCRDCQRLASGSATVNALFPAEAVEVTGDLTLHHKTADSGNTVERAFCSACGSHVFSRPLVTPPAPYRIRAGVLDNPEIAKPSGIIWADSAPSWAVFDPSLPRHPKAPPA</sequence>
<dbReference type="Pfam" id="PF04828">
    <property type="entry name" value="GFA"/>
    <property type="match status" value="1"/>
</dbReference>
<name>A0A437N8H3_9SPHN</name>
<feature type="domain" description="CENP-V/GFA" evidence="5">
    <location>
        <begin position="3"/>
        <end position="121"/>
    </location>
</feature>
<dbReference type="Gene3D" id="3.90.1590.10">
    <property type="entry name" value="glutathione-dependent formaldehyde- activating enzyme (gfa)"/>
    <property type="match status" value="1"/>
</dbReference>